<dbReference type="Pfam" id="PF00090">
    <property type="entry name" value="TSP_1"/>
    <property type="match status" value="4"/>
</dbReference>
<evidence type="ECO:0008006" key="5">
    <source>
        <dbReference type="Google" id="ProtNLM"/>
    </source>
</evidence>
<dbReference type="PANTHER" id="PTHR22906">
    <property type="entry name" value="PROPERDIN"/>
    <property type="match status" value="1"/>
</dbReference>
<name>A0A9D4DI12_DREPO</name>
<gene>
    <name evidence="3" type="ORF">DPMN_183994</name>
</gene>
<sequence>MSVGIRLSAGRMSSECPSRQKPIKGLLFIMVIGLRIGGVSGLWSSWGEWSACSKSCDSGVRFRARHCMTGSTCSSNDDLLQQEMCQTRPCAENIDGSWSDWAHWGECSVSCDLGYKQRIRSCDNPAPQGSGHGCQGSGREFDSCSAGACQSAIDGGWTDFVDSHCSTTCGPGVLVSTRTCTNPAPQNGGKNCEGEKLAFRKCEIRECTVDGAWGAWSFFSPCAVICGSGYRHRTRSCSNPPPSGEGKDCQGAAVERLDCSSAACPPDIKVCDKASLLGAVTKSTSCSTLASTSSALDTLVIETYCSATNDTTKWKLGIEIHNNCDLIPLYTPIGVVRAGTAHVLQYGVLVECYVNNLQMATKNCHDELIIENQALDDTTRTYHMILFEN</sequence>
<reference evidence="3" key="1">
    <citation type="journal article" date="2019" name="bioRxiv">
        <title>The Genome of the Zebra Mussel, Dreissena polymorpha: A Resource for Invasive Species Research.</title>
        <authorList>
            <person name="McCartney M.A."/>
            <person name="Auch B."/>
            <person name="Kono T."/>
            <person name="Mallez S."/>
            <person name="Zhang Y."/>
            <person name="Obille A."/>
            <person name="Becker A."/>
            <person name="Abrahante J.E."/>
            <person name="Garbe J."/>
            <person name="Badalamenti J.P."/>
            <person name="Herman A."/>
            <person name="Mangelson H."/>
            <person name="Liachko I."/>
            <person name="Sullivan S."/>
            <person name="Sone E.D."/>
            <person name="Koren S."/>
            <person name="Silverstein K.A.T."/>
            <person name="Beckman K.B."/>
            <person name="Gohl D.M."/>
        </authorList>
    </citation>
    <scope>NUCLEOTIDE SEQUENCE</scope>
    <source>
        <strain evidence="3">Duluth1</strain>
        <tissue evidence="3">Whole animal</tissue>
    </source>
</reference>
<dbReference type="PRINTS" id="PR01705">
    <property type="entry name" value="TSP1REPEAT"/>
</dbReference>
<dbReference type="Proteomes" id="UP000828390">
    <property type="component" value="Unassembled WGS sequence"/>
</dbReference>
<keyword evidence="1" id="KW-0677">Repeat</keyword>
<dbReference type="OrthoDB" id="6273859at2759"/>
<evidence type="ECO:0000256" key="2">
    <source>
        <dbReference type="ARBA" id="ARBA00023157"/>
    </source>
</evidence>
<dbReference type="PANTHER" id="PTHR22906:SF21">
    <property type="entry name" value="SEMA DOMAIN-CONTAINING PROTEIN"/>
    <property type="match status" value="1"/>
</dbReference>
<dbReference type="FunFam" id="2.20.100.10:FF:000002">
    <property type="entry name" value="Unc-5 netrin receptor C"/>
    <property type="match status" value="1"/>
</dbReference>
<proteinExistence type="predicted"/>
<keyword evidence="4" id="KW-1185">Reference proteome</keyword>
<dbReference type="SUPFAM" id="SSF82895">
    <property type="entry name" value="TSP-1 type 1 repeat"/>
    <property type="match status" value="4"/>
</dbReference>
<dbReference type="PROSITE" id="PS50092">
    <property type="entry name" value="TSP1"/>
    <property type="match status" value="4"/>
</dbReference>
<dbReference type="InterPro" id="IPR000884">
    <property type="entry name" value="TSP1_rpt"/>
</dbReference>
<dbReference type="InterPro" id="IPR036383">
    <property type="entry name" value="TSP1_rpt_sf"/>
</dbReference>
<dbReference type="SMART" id="SM00209">
    <property type="entry name" value="TSP1"/>
    <property type="match status" value="4"/>
</dbReference>
<accession>A0A9D4DI12</accession>
<keyword evidence="2" id="KW-1015">Disulfide bond</keyword>
<comment type="caution">
    <text evidence="3">The sequence shown here is derived from an EMBL/GenBank/DDBJ whole genome shotgun (WGS) entry which is preliminary data.</text>
</comment>
<dbReference type="EMBL" id="JAIWYP010000010">
    <property type="protein sequence ID" value="KAH3749496.1"/>
    <property type="molecule type" value="Genomic_DNA"/>
</dbReference>
<evidence type="ECO:0000256" key="1">
    <source>
        <dbReference type="ARBA" id="ARBA00022737"/>
    </source>
</evidence>
<reference evidence="3" key="2">
    <citation type="submission" date="2020-11" db="EMBL/GenBank/DDBJ databases">
        <authorList>
            <person name="McCartney M.A."/>
            <person name="Auch B."/>
            <person name="Kono T."/>
            <person name="Mallez S."/>
            <person name="Becker A."/>
            <person name="Gohl D.M."/>
            <person name="Silverstein K.A.T."/>
            <person name="Koren S."/>
            <person name="Bechman K.B."/>
            <person name="Herman A."/>
            <person name="Abrahante J.E."/>
            <person name="Garbe J."/>
        </authorList>
    </citation>
    <scope>NUCLEOTIDE SEQUENCE</scope>
    <source>
        <strain evidence="3">Duluth1</strain>
        <tissue evidence="3">Whole animal</tissue>
    </source>
</reference>
<dbReference type="FunFam" id="2.20.100.10:FF:000001">
    <property type="entry name" value="semaphorin-5A isoform X1"/>
    <property type="match status" value="2"/>
</dbReference>
<protein>
    <recommendedName>
        <fullName evidence="5">Hemicentin-1</fullName>
    </recommendedName>
</protein>
<dbReference type="InterPro" id="IPR052065">
    <property type="entry name" value="Compl_asym_regulator"/>
</dbReference>
<organism evidence="3 4">
    <name type="scientific">Dreissena polymorpha</name>
    <name type="common">Zebra mussel</name>
    <name type="synonym">Mytilus polymorpha</name>
    <dbReference type="NCBI Taxonomy" id="45954"/>
    <lineage>
        <taxon>Eukaryota</taxon>
        <taxon>Metazoa</taxon>
        <taxon>Spiralia</taxon>
        <taxon>Lophotrochozoa</taxon>
        <taxon>Mollusca</taxon>
        <taxon>Bivalvia</taxon>
        <taxon>Autobranchia</taxon>
        <taxon>Heteroconchia</taxon>
        <taxon>Euheterodonta</taxon>
        <taxon>Imparidentia</taxon>
        <taxon>Neoheterodontei</taxon>
        <taxon>Myida</taxon>
        <taxon>Dreissenoidea</taxon>
        <taxon>Dreissenidae</taxon>
        <taxon>Dreissena</taxon>
    </lineage>
</organism>
<evidence type="ECO:0000313" key="3">
    <source>
        <dbReference type="EMBL" id="KAH3749496.1"/>
    </source>
</evidence>
<evidence type="ECO:0000313" key="4">
    <source>
        <dbReference type="Proteomes" id="UP000828390"/>
    </source>
</evidence>
<dbReference type="AlphaFoldDB" id="A0A9D4DI12"/>
<dbReference type="Gene3D" id="2.20.100.10">
    <property type="entry name" value="Thrombospondin type-1 (TSP1) repeat"/>
    <property type="match status" value="4"/>
</dbReference>